<evidence type="ECO:0000313" key="3">
    <source>
        <dbReference type="Proteomes" id="UP001501803"/>
    </source>
</evidence>
<dbReference type="InterPro" id="IPR010982">
    <property type="entry name" value="Lambda_DNA-bd_dom_sf"/>
</dbReference>
<reference evidence="3" key="1">
    <citation type="journal article" date="2019" name="Int. J. Syst. Evol. Microbiol.">
        <title>The Global Catalogue of Microorganisms (GCM) 10K type strain sequencing project: providing services to taxonomists for standard genome sequencing and annotation.</title>
        <authorList>
            <consortium name="The Broad Institute Genomics Platform"/>
            <consortium name="The Broad Institute Genome Sequencing Center for Infectious Disease"/>
            <person name="Wu L."/>
            <person name="Ma J."/>
        </authorList>
    </citation>
    <scope>NUCLEOTIDE SEQUENCE [LARGE SCALE GENOMIC DNA]</scope>
    <source>
        <strain evidence="3">JCM 17021</strain>
    </source>
</reference>
<dbReference type="Pfam" id="PF13560">
    <property type="entry name" value="HTH_31"/>
    <property type="match status" value="1"/>
</dbReference>
<protein>
    <submittedName>
        <fullName evidence="2">Helix-turn-helix transcriptional regulator</fullName>
    </submittedName>
</protein>
<dbReference type="CDD" id="cd00093">
    <property type="entry name" value="HTH_XRE"/>
    <property type="match status" value="1"/>
</dbReference>
<evidence type="ECO:0000259" key="1">
    <source>
        <dbReference type="PROSITE" id="PS50943"/>
    </source>
</evidence>
<dbReference type="InterPro" id="IPR001387">
    <property type="entry name" value="Cro/C1-type_HTH"/>
</dbReference>
<gene>
    <name evidence="2" type="ORF">GCM10022381_09550</name>
</gene>
<organism evidence="2 3">
    <name type="scientific">Leifsonia kafniensis</name>
    <dbReference type="NCBI Taxonomy" id="475957"/>
    <lineage>
        <taxon>Bacteria</taxon>
        <taxon>Bacillati</taxon>
        <taxon>Actinomycetota</taxon>
        <taxon>Actinomycetes</taxon>
        <taxon>Micrococcales</taxon>
        <taxon>Microbacteriaceae</taxon>
        <taxon>Leifsonia</taxon>
    </lineage>
</organism>
<keyword evidence="3" id="KW-1185">Reference proteome</keyword>
<accession>A0ABP7K8Y6</accession>
<sequence>MVRVPLSPEELKRGKDLGAALRTARGPQTMVSTAARAGVSVETLRKIETGRSPSPEFFTIQRICSALGIAMDDLLTHRSGSDRERAVAAAIPARP</sequence>
<dbReference type="PROSITE" id="PS50943">
    <property type="entry name" value="HTH_CROC1"/>
    <property type="match status" value="1"/>
</dbReference>
<dbReference type="SMART" id="SM00530">
    <property type="entry name" value="HTH_XRE"/>
    <property type="match status" value="1"/>
</dbReference>
<proteinExistence type="predicted"/>
<name>A0ABP7K8Y6_9MICO</name>
<dbReference type="Gene3D" id="1.10.260.40">
    <property type="entry name" value="lambda repressor-like DNA-binding domains"/>
    <property type="match status" value="1"/>
</dbReference>
<feature type="domain" description="HTH cro/C1-type" evidence="1">
    <location>
        <begin position="34"/>
        <end position="74"/>
    </location>
</feature>
<comment type="caution">
    <text evidence="2">The sequence shown here is derived from an EMBL/GenBank/DDBJ whole genome shotgun (WGS) entry which is preliminary data.</text>
</comment>
<dbReference type="EMBL" id="BAABCN010000002">
    <property type="protein sequence ID" value="GAA3868232.1"/>
    <property type="molecule type" value="Genomic_DNA"/>
</dbReference>
<dbReference type="SUPFAM" id="SSF47413">
    <property type="entry name" value="lambda repressor-like DNA-binding domains"/>
    <property type="match status" value="1"/>
</dbReference>
<dbReference type="Proteomes" id="UP001501803">
    <property type="component" value="Unassembled WGS sequence"/>
</dbReference>
<dbReference type="RefSeq" id="WP_345062787.1">
    <property type="nucleotide sequence ID" value="NZ_BAABCN010000002.1"/>
</dbReference>
<evidence type="ECO:0000313" key="2">
    <source>
        <dbReference type="EMBL" id="GAA3868232.1"/>
    </source>
</evidence>